<dbReference type="InterPro" id="IPR046817">
    <property type="entry name" value="MmeI_N"/>
</dbReference>
<organism evidence="2 3">
    <name type="scientific">Camelimonas abortus</name>
    <dbReference type="NCBI Taxonomy" id="1017184"/>
    <lineage>
        <taxon>Bacteria</taxon>
        <taxon>Pseudomonadati</taxon>
        <taxon>Pseudomonadota</taxon>
        <taxon>Alphaproteobacteria</taxon>
        <taxon>Hyphomicrobiales</taxon>
        <taxon>Chelatococcaceae</taxon>
        <taxon>Camelimonas</taxon>
    </lineage>
</organism>
<dbReference type="RefSeq" id="WP_376830503.1">
    <property type="nucleotide sequence ID" value="NZ_JBHLWR010000006.1"/>
</dbReference>
<accession>A0ABV7LCZ3</accession>
<dbReference type="Proteomes" id="UP001595536">
    <property type="component" value="Unassembled WGS sequence"/>
</dbReference>
<sequence>MRRTTIDQLVEEAKGVISGELANGQLFIIRLCEALALPAPDFAREDDSDNHYVFEKLVSFGALNGRQRLGRIDLFKRGCFVLETKQSTLARWRDQAGRRDPTLRGALAWRRAMTAARMQAEHYARALPEPPPFLIILDIGRVIELYADFSGAGTGYAPFPDGGRHRIFMEDLRLPEIQRRLRLVWSNPRLLAAEMRVAPEPGDDALTRYLLDRSAAGARRRPAPPRAGERFAPCLDLRARDRGGRILV</sequence>
<feature type="domain" description="MmeI-like N-terminal" evidence="1">
    <location>
        <begin position="5"/>
        <end position="148"/>
    </location>
</feature>
<dbReference type="Pfam" id="PF20464">
    <property type="entry name" value="MmeI_N"/>
    <property type="match status" value="1"/>
</dbReference>
<name>A0ABV7LCZ3_9HYPH</name>
<evidence type="ECO:0000313" key="2">
    <source>
        <dbReference type="EMBL" id="MFC3265810.1"/>
    </source>
</evidence>
<evidence type="ECO:0000259" key="1">
    <source>
        <dbReference type="Pfam" id="PF20464"/>
    </source>
</evidence>
<comment type="caution">
    <text evidence="2">The sequence shown here is derived from an EMBL/GenBank/DDBJ whole genome shotgun (WGS) entry which is preliminary data.</text>
</comment>
<keyword evidence="3" id="KW-1185">Reference proteome</keyword>
<dbReference type="EMBL" id="JBHRUV010000022">
    <property type="protein sequence ID" value="MFC3265810.1"/>
    <property type="molecule type" value="Genomic_DNA"/>
</dbReference>
<gene>
    <name evidence="2" type="ORF">ACFOEX_05475</name>
</gene>
<protein>
    <submittedName>
        <fullName evidence="2">Type IIL restriction-modification enzyme MmeI</fullName>
    </submittedName>
</protein>
<evidence type="ECO:0000313" key="3">
    <source>
        <dbReference type="Proteomes" id="UP001595536"/>
    </source>
</evidence>
<proteinExistence type="predicted"/>
<reference evidence="3" key="1">
    <citation type="journal article" date="2019" name="Int. J. Syst. Evol. Microbiol.">
        <title>The Global Catalogue of Microorganisms (GCM) 10K type strain sequencing project: providing services to taxonomists for standard genome sequencing and annotation.</title>
        <authorList>
            <consortium name="The Broad Institute Genomics Platform"/>
            <consortium name="The Broad Institute Genome Sequencing Center for Infectious Disease"/>
            <person name="Wu L."/>
            <person name="Ma J."/>
        </authorList>
    </citation>
    <scope>NUCLEOTIDE SEQUENCE [LARGE SCALE GENOMIC DNA]</scope>
    <source>
        <strain evidence="3">CCM 7941</strain>
    </source>
</reference>